<dbReference type="Proteomes" id="UP000324897">
    <property type="component" value="Chromosome 1"/>
</dbReference>
<dbReference type="OrthoDB" id="308440at2759"/>
<dbReference type="SUPFAM" id="SSF51306">
    <property type="entry name" value="LexA/Signal peptidase"/>
    <property type="match status" value="1"/>
</dbReference>
<evidence type="ECO:0000313" key="3">
    <source>
        <dbReference type="Proteomes" id="UP000324897"/>
    </source>
</evidence>
<dbReference type="InterPro" id="IPR019533">
    <property type="entry name" value="Peptidase_S26"/>
</dbReference>
<gene>
    <name evidence="2" type="ORF">EJB05_19294</name>
</gene>
<dbReference type="Gene3D" id="2.10.109.10">
    <property type="entry name" value="Umud Fragment, subunit A"/>
    <property type="match status" value="1"/>
</dbReference>
<name>A0A5J9UVL4_9POAL</name>
<evidence type="ECO:0000313" key="2">
    <source>
        <dbReference type="EMBL" id="TVU27793.1"/>
    </source>
</evidence>
<proteinExistence type="predicted"/>
<feature type="non-terminal residue" evidence="2">
    <location>
        <position position="1"/>
    </location>
</feature>
<evidence type="ECO:0000259" key="1">
    <source>
        <dbReference type="Pfam" id="PF12776"/>
    </source>
</evidence>
<comment type="caution">
    <text evidence="2">The sequence shown here is derived from an EMBL/GenBank/DDBJ whole genome shotgun (WGS) entry which is preliminary data.</text>
</comment>
<dbReference type="InterPro" id="IPR024752">
    <property type="entry name" value="Myb/SANT-like_dom"/>
</dbReference>
<dbReference type="GO" id="GO:0006465">
    <property type="term" value="P:signal peptide processing"/>
    <property type="evidence" value="ECO:0007669"/>
    <property type="project" value="InterPro"/>
</dbReference>
<organism evidence="2 3">
    <name type="scientific">Eragrostis curvula</name>
    <name type="common">weeping love grass</name>
    <dbReference type="NCBI Taxonomy" id="38414"/>
    <lineage>
        <taxon>Eukaryota</taxon>
        <taxon>Viridiplantae</taxon>
        <taxon>Streptophyta</taxon>
        <taxon>Embryophyta</taxon>
        <taxon>Tracheophyta</taxon>
        <taxon>Spermatophyta</taxon>
        <taxon>Magnoliopsida</taxon>
        <taxon>Liliopsida</taxon>
        <taxon>Poales</taxon>
        <taxon>Poaceae</taxon>
        <taxon>PACMAD clade</taxon>
        <taxon>Chloridoideae</taxon>
        <taxon>Eragrostideae</taxon>
        <taxon>Eragrostidinae</taxon>
        <taxon>Eragrostis</taxon>
    </lineage>
</organism>
<dbReference type="Gramene" id="TVU27793">
    <property type="protein sequence ID" value="TVU27793"/>
    <property type="gene ID" value="EJB05_19294"/>
</dbReference>
<protein>
    <recommendedName>
        <fullName evidence="1">Myb/SANT-like domain-containing protein</fullName>
    </recommendedName>
</protein>
<accession>A0A5J9UVL4</accession>
<dbReference type="PANTHER" id="PTHR46934:SF13">
    <property type="entry name" value="MYB_SANT-LIKE DOMAIN-CONTAINING PROTEIN"/>
    <property type="match status" value="1"/>
</dbReference>
<dbReference type="PANTHER" id="PTHR46934">
    <property type="entry name" value="MYB_DNA-BIND_3 DOMAIN-CONTAINING PROTEIN-RELATED"/>
    <property type="match status" value="1"/>
</dbReference>
<feature type="domain" description="Myb/SANT-like" evidence="1">
    <location>
        <begin position="7"/>
        <end position="93"/>
    </location>
</feature>
<dbReference type="CDD" id="cd06530">
    <property type="entry name" value="S26_SPase_I"/>
    <property type="match status" value="1"/>
</dbReference>
<dbReference type="Pfam" id="PF12776">
    <property type="entry name" value="Myb_DNA-bind_3"/>
    <property type="match status" value="1"/>
</dbReference>
<dbReference type="EMBL" id="RWGY01000011">
    <property type="protein sequence ID" value="TVU27793.1"/>
    <property type="molecule type" value="Genomic_DNA"/>
</dbReference>
<keyword evidence="3" id="KW-1185">Reference proteome</keyword>
<dbReference type="InterPro" id="IPR036286">
    <property type="entry name" value="LexA/Signal_pep-like_sf"/>
</dbReference>
<dbReference type="GO" id="GO:0004252">
    <property type="term" value="F:serine-type endopeptidase activity"/>
    <property type="evidence" value="ECO:0007669"/>
    <property type="project" value="InterPro"/>
</dbReference>
<dbReference type="AlphaFoldDB" id="A0A5J9UVL4"/>
<sequence length="513" mass="56872">MYTFYVIYDILNEHKVEDRFTSQNGWTAEGWNSIHRKFNQMFPFARYTKAHLQEKNKDLKATYKAIRDARKDSGAGLDPASGMVTGGPNVWEKIEKYHKKVVKFRKKGFLHYNSCELLYEGSIATGDLSFTSTDPVHQSFENHEEDHLGAARVGQEASVGAMAAWVSGAATRVGQEVSGGVVPASSTSGGVVPASSTGVGAVPASSTGVGAMAASYTSVGAQEPGRVAAVLDDYLEHKKVQSGKAVDAIMEKKMRAEEYSMEKCLDTTDCMEELTDEDKAIASEVFEDDKSREMFMKHKNHNVRLLWLRRKISAVVYRFSLLSWLPRYDVGKIRIGELADCFWNDFSQGNITSVHWIHKPGIAMAPTIHSDGAALLIRKLLPSSKPKRVFIGDVVVIRDPKDTQRACLRRLAAVEGDEIISTDEKDKPFVLAHNQCWILADNQPSIDSRSFGPISLTYICGRVLYSLRTSVDHAPVVNSCRAMEQDLPILAMELNLEALVHRANMHNGLKNDG</sequence>
<reference evidence="2 3" key="1">
    <citation type="journal article" date="2019" name="Sci. Rep.">
        <title>A high-quality genome of Eragrostis curvula grass provides insights into Poaceae evolution and supports new strategies to enhance forage quality.</title>
        <authorList>
            <person name="Carballo J."/>
            <person name="Santos B.A.C.M."/>
            <person name="Zappacosta D."/>
            <person name="Garbus I."/>
            <person name="Selva J.P."/>
            <person name="Gallo C.A."/>
            <person name="Diaz A."/>
            <person name="Albertini E."/>
            <person name="Caccamo M."/>
            <person name="Echenique V."/>
        </authorList>
    </citation>
    <scope>NUCLEOTIDE SEQUENCE [LARGE SCALE GENOMIC DNA]</scope>
    <source>
        <strain evidence="3">cv. Victoria</strain>
        <tissue evidence="2">Leaf</tissue>
    </source>
</reference>